<sequence length="226" mass="25229">MDDTQRMIGLLRRLKVEMNGAVVDAMRSRGLDYPLSYGVSVPTIREIAKAYAPAHAFALFLFRQQVRELKLAAAFIDDPSEVTAAQMREWADGLTNTELVEQVVSALFRHAPDAPDMALEWMGSPEPMKRYAGLLTAASAIRAEKNRAWADRFFEQADRIARRGDLESFVGRGLVMLMRSLATVSPSLCERVKLWEQLCAASADGTLREVAGELQWQLEYMEGGSD</sequence>
<evidence type="ECO:0000313" key="1">
    <source>
        <dbReference type="EMBL" id="UWN56929.1"/>
    </source>
</evidence>
<dbReference type="GeneID" id="82892022"/>
<dbReference type="Gene3D" id="1.25.10.90">
    <property type="match status" value="1"/>
</dbReference>
<accession>A0ABY5UZU8</accession>
<dbReference type="Proteomes" id="UP001059295">
    <property type="component" value="Chromosome"/>
</dbReference>
<evidence type="ECO:0000313" key="2">
    <source>
        <dbReference type="Proteomes" id="UP001059295"/>
    </source>
</evidence>
<dbReference type="InterPro" id="IPR014825">
    <property type="entry name" value="DNA_alkylation"/>
</dbReference>
<dbReference type="InterPro" id="IPR016024">
    <property type="entry name" value="ARM-type_fold"/>
</dbReference>
<dbReference type="EMBL" id="CP102294">
    <property type="protein sequence ID" value="UWN56929.1"/>
    <property type="molecule type" value="Genomic_DNA"/>
</dbReference>
<dbReference type="RefSeq" id="WP_019245749.1">
    <property type="nucleotide sequence ID" value="NZ_CAPH01000009.1"/>
</dbReference>
<gene>
    <name evidence="1" type="ORF">NQ491_09770</name>
</gene>
<reference evidence="1" key="1">
    <citation type="journal article" date="2022" name="Cell">
        <title>Design, construction, and in vivo augmentation of a complex gut microbiome.</title>
        <authorList>
            <person name="Cheng A.G."/>
            <person name="Ho P.Y."/>
            <person name="Aranda-Diaz A."/>
            <person name="Jain S."/>
            <person name="Yu F.B."/>
            <person name="Meng X."/>
            <person name="Wang M."/>
            <person name="Iakiviak M."/>
            <person name="Nagashima K."/>
            <person name="Zhao A."/>
            <person name="Murugkar P."/>
            <person name="Patil A."/>
            <person name="Atabakhsh K."/>
            <person name="Weakley A."/>
            <person name="Yan J."/>
            <person name="Brumbaugh A.R."/>
            <person name="Higginbottom S."/>
            <person name="Dimas A."/>
            <person name="Shiver A.L."/>
            <person name="Deutschbauer A."/>
            <person name="Neff N."/>
            <person name="Sonnenburg J.L."/>
            <person name="Huang K.C."/>
            <person name="Fischbach M.A."/>
        </authorList>
    </citation>
    <scope>NUCLEOTIDE SEQUENCE</scope>
    <source>
        <strain evidence="1">AP11</strain>
    </source>
</reference>
<dbReference type="SUPFAM" id="SSF48371">
    <property type="entry name" value="ARM repeat"/>
    <property type="match status" value="1"/>
</dbReference>
<dbReference type="PANTHER" id="PTHR41291:SF1">
    <property type="entry name" value="DNA ALKYLATION REPAIR PROTEIN"/>
    <property type="match status" value="1"/>
</dbReference>
<dbReference type="PANTHER" id="PTHR41291">
    <property type="entry name" value="DNA ALKYLATION REPAIR PROTEIN"/>
    <property type="match status" value="1"/>
</dbReference>
<dbReference type="Pfam" id="PF08713">
    <property type="entry name" value="DNA_alkylation"/>
    <property type="match status" value="1"/>
</dbReference>
<keyword evidence="2" id="KW-1185">Reference proteome</keyword>
<proteinExistence type="predicted"/>
<name>A0ABY5UZU8_9BACT</name>
<protein>
    <submittedName>
        <fullName evidence="1">DNA alkylation repair protein</fullName>
    </submittedName>
</protein>
<organism evidence="1 2">
    <name type="scientific">Alistipes ihumii AP11</name>
    <dbReference type="NCBI Taxonomy" id="1211813"/>
    <lineage>
        <taxon>Bacteria</taxon>
        <taxon>Pseudomonadati</taxon>
        <taxon>Bacteroidota</taxon>
        <taxon>Bacteroidia</taxon>
        <taxon>Bacteroidales</taxon>
        <taxon>Rikenellaceae</taxon>
        <taxon>Alistipes</taxon>
    </lineage>
</organism>